<dbReference type="PANTHER" id="PTHR13236:SF0">
    <property type="entry name" value="CYTOPLASMIC DYNEIN 2 LIGHT INTERMEDIATE CHAIN 1"/>
    <property type="match status" value="1"/>
</dbReference>
<protein>
    <recommendedName>
        <fullName evidence="3">Cytoplasmic dynein 2 light intermediate chain 1</fullName>
    </recommendedName>
</protein>
<evidence type="ECO:0000256" key="9">
    <source>
        <dbReference type="ARBA" id="ARBA00023069"/>
    </source>
</evidence>
<comment type="caution">
    <text evidence="13">The sequence shown here is derived from an EMBL/GenBank/DDBJ whole genome shotgun (WGS) entry which is preliminary data.</text>
</comment>
<proteinExistence type="inferred from homology"/>
<keyword evidence="14" id="KW-1185">Reference proteome</keyword>
<evidence type="ECO:0000256" key="5">
    <source>
        <dbReference type="ARBA" id="ARBA00022490"/>
    </source>
</evidence>
<gene>
    <name evidence="13" type="ORF">KUTeg_013664</name>
</gene>
<keyword evidence="11" id="KW-0206">Cytoskeleton</keyword>
<evidence type="ECO:0000256" key="2">
    <source>
        <dbReference type="ARBA" id="ARBA00006831"/>
    </source>
</evidence>
<keyword evidence="12" id="KW-0966">Cell projection</keyword>
<reference evidence="13 14" key="1">
    <citation type="submission" date="2022-12" db="EMBL/GenBank/DDBJ databases">
        <title>Chromosome-level genome of Tegillarca granosa.</title>
        <authorList>
            <person name="Kim J."/>
        </authorList>
    </citation>
    <scope>NUCLEOTIDE SEQUENCE [LARGE SCALE GENOMIC DNA]</scope>
    <source>
        <strain evidence="13">Teg-2019</strain>
        <tissue evidence="13">Adductor muscle</tissue>
    </source>
</reference>
<dbReference type="PANTHER" id="PTHR13236">
    <property type="entry name" value="DYNEIN 2 LIGHT INTERMEDIATE CHAIN, ISOFORM 2"/>
    <property type="match status" value="1"/>
</dbReference>
<sequence>MFCILDESQTGDGSSVFIIGSKNSGKTSIILRFLDRDEAPKPTVALEYTFGRRAKGHNIAKDVGHIWELGGGTWLSKLMEVPLNADTLFIKLLGDFYLDKNMMDPFLIPLIIVGGKADIFQDFDSEKRKIICKTLRFVAHVNGAALQVYIFF</sequence>
<evidence type="ECO:0000256" key="10">
    <source>
        <dbReference type="ARBA" id="ARBA00023175"/>
    </source>
</evidence>
<keyword evidence="5" id="KW-0963">Cytoplasm</keyword>
<evidence type="ECO:0000256" key="4">
    <source>
        <dbReference type="ARBA" id="ARBA00022473"/>
    </source>
</evidence>
<comment type="similarity">
    <text evidence="2">Belongs to the dynein light intermediate chain family.</text>
</comment>
<keyword evidence="8" id="KW-0243">Dynein</keyword>
<evidence type="ECO:0000313" key="13">
    <source>
        <dbReference type="EMBL" id="KAJ8308790.1"/>
    </source>
</evidence>
<evidence type="ECO:0000256" key="8">
    <source>
        <dbReference type="ARBA" id="ARBA00023017"/>
    </source>
</evidence>
<evidence type="ECO:0000256" key="7">
    <source>
        <dbReference type="ARBA" id="ARBA00022794"/>
    </source>
</evidence>
<dbReference type="Proteomes" id="UP001217089">
    <property type="component" value="Unassembled WGS sequence"/>
</dbReference>
<dbReference type="InterPro" id="IPR040045">
    <property type="entry name" value="DYNC2LI1"/>
</dbReference>
<name>A0ABQ9EZH4_TEGGR</name>
<keyword evidence="6" id="KW-0493">Microtubule</keyword>
<evidence type="ECO:0000256" key="12">
    <source>
        <dbReference type="ARBA" id="ARBA00023273"/>
    </source>
</evidence>
<keyword evidence="10" id="KW-0505">Motor protein</keyword>
<evidence type="ECO:0000256" key="1">
    <source>
        <dbReference type="ARBA" id="ARBA00004120"/>
    </source>
</evidence>
<keyword evidence="7" id="KW-0970">Cilium biogenesis/degradation</keyword>
<keyword evidence="4" id="KW-0217">Developmental protein</keyword>
<dbReference type="EMBL" id="JARBDR010000657">
    <property type="protein sequence ID" value="KAJ8308790.1"/>
    <property type="molecule type" value="Genomic_DNA"/>
</dbReference>
<dbReference type="SUPFAM" id="SSF52540">
    <property type="entry name" value="P-loop containing nucleoside triphosphate hydrolases"/>
    <property type="match status" value="1"/>
</dbReference>
<organism evidence="13 14">
    <name type="scientific">Tegillarca granosa</name>
    <name type="common">Malaysian cockle</name>
    <name type="synonym">Anadara granosa</name>
    <dbReference type="NCBI Taxonomy" id="220873"/>
    <lineage>
        <taxon>Eukaryota</taxon>
        <taxon>Metazoa</taxon>
        <taxon>Spiralia</taxon>
        <taxon>Lophotrochozoa</taxon>
        <taxon>Mollusca</taxon>
        <taxon>Bivalvia</taxon>
        <taxon>Autobranchia</taxon>
        <taxon>Pteriomorphia</taxon>
        <taxon>Arcoida</taxon>
        <taxon>Arcoidea</taxon>
        <taxon>Arcidae</taxon>
        <taxon>Tegillarca</taxon>
    </lineage>
</organism>
<dbReference type="InterPro" id="IPR027417">
    <property type="entry name" value="P-loop_NTPase"/>
</dbReference>
<keyword evidence="9" id="KW-0969">Cilium</keyword>
<dbReference type="PRINTS" id="PR00449">
    <property type="entry name" value="RASTRNSFRMNG"/>
</dbReference>
<evidence type="ECO:0000256" key="6">
    <source>
        <dbReference type="ARBA" id="ARBA00022701"/>
    </source>
</evidence>
<evidence type="ECO:0000256" key="11">
    <source>
        <dbReference type="ARBA" id="ARBA00023212"/>
    </source>
</evidence>
<evidence type="ECO:0000256" key="3">
    <source>
        <dbReference type="ARBA" id="ARBA00018863"/>
    </source>
</evidence>
<accession>A0ABQ9EZH4</accession>
<evidence type="ECO:0000313" key="14">
    <source>
        <dbReference type="Proteomes" id="UP001217089"/>
    </source>
</evidence>
<comment type="subcellular location">
    <subcellularLocation>
        <location evidence="1">Cytoplasm</location>
        <location evidence="1">Cytoskeleton</location>
        <location evidence="1">Cilium basal body</location>
    </subcellularLocation>
</comment>